<comment type="subcellular location">
    <subcellularLocation>
        <location evidence="3">Cytoplasm</location>
    </subcellularLocation>
</comment>
<dbReference type="Gene3D" id="3.40.50.300">
    <property type="entry name" value="P-loop containing nucleotide triphosphate hydrolases"/>
    <property type="match status" value="1"/>
</dbReference>
<evidence type="ECO:0000313" key="6">
    <source>
        <dbReference type="Proteomes" id="UP000231179"/>
    </source>
</evidence>
<dbReference type="SUPFAM" id="SSF52540">
    <property type="entry name" value="P-loop containing nucleoside triphosphate hydrolases"/>
    <property type="match status" value="1"/>
</dbReference>
<evidence type="ECO:0000256" key="1">
    <source>
        <dbReference type="ARBA" id="ARBA00022741"/>
    </source>
</evidence>
<dbReference type="GO" id="GO:0004140">
    <property type="term" value="F:dephospho-CoA kinase activity"/>
    <property type="evidence" value="ECO:0007669"/>
    <property type="project" value="UniProtKB-UniRule"/>
</dbReference>
<evidence type="ECO:0000256" key="4">
    <source>
        <dbReference type="NCBIfam" id="TIGR00152"/>
    </source>
</evidence>
<dbReference type="GO" id="GO:0005524">
    <property type="term" value="F:ATP binding"/>
    <property type="evidence" value="ECO:0007669"/>
    <property type="project" value="UniProtKB-UniRule"/>
</dbReference>
<organism evidence="5 6">
    <name type="scientific">Spiroplasma clarkii</name>
    <dbReference type="NCBI Taxonomy" id="2139"/>
    <lineage>
        <taxon>Bacteria</taxon>
        <taxon>Bacillati</taxon>
        <taxon>Mycoplasmatota</taxon>
        <taxon>Mollicutes</taxon>
        <taxon>Entomoplasmatales</taxon>
        <taxon>Spiroplasmataceae</taxon>
        <taxon>Spiroplasma</taxon>
    </lineage>
</organism>
<keyword evidence="6" id="KW-1185">Reference proteome</keyword>
<gene>
    <name evidence="3 5" type="primary">coaE</name>
    <name evidence="5" type="ORF">SCLAR_v1c06510</name>
</gene>
<sequence>MFVIGVSGFIGAGKSTLLNYLKKTYEVVVIEADLISKEVIKDARVLEFLKVNIPQVITNEGKIDRKKLRSIVFLDAKLNDKFTEIMWPLISDKINYLISHDYKNERVVVIEAAIIAGLNVKFDITILLQKDELQRIDDVVARDEREVQEIKSVSSYQRNNLNNFKFDYVLENNDNIEVFYENIDKLVKQISSTHHNK</sequence>
<evidence type="ECO:0000256" key="3">
    <source>
        <dbReference type="HAMAP-Rule" id="MF_00376"/>
    </source>
</evidence>
<dbReference type="InterPro" id="IPR027417">
    <property type="entry name" value="P-loop_NTPase"/>
</dbReference>
<dbReference type="GO" id="GO:0005737">
    <property type="term" value="C:cytoplasm"/>
    <property type="evidence" value="ECO:0007669"/>
    <property type="project" value="UniProtKB-SubCell"/>
</dbReference>
<protein>
    <recommendedName>
        <fullName evidence="3 4">Dephospho-CoA kinase</fullName>
        <ecNumber evidence="3 4">2.7.1.24</ecNumber>
    </recommendedName>
    <alternativeName>
        <fullName evidence="3">Dephosphocoenzyme A kinase</fullName>
    </alternativeName>
</protein>
<reference evidence="5 6" key="1">
    <citation type="submission" date="2017-11" db="EMBL/GenBank/DDBJ databases">
        <title>Complete genome sequence of Spiroplasma clarkii CN-5 (DSM 19994).</title>
        <authorList>
            <person name="Tsai Y.-M."/>
            <person name="Chang A."/>
            <person name="Lo W.-S."/>
            <person name="Kuo C.-H."/>
        </authorList>
    </citation>
    <scope>NUCLEOTIDE SEQUENCE [LARGE SCALE GENOMIC DNA]</scope>
    <source>
        <strain evidence="5 6">CN-5</strain>
    </source>
</reference>
<comment type="pathway">
    <text evidence="3">Cofactor biosynthesis; coenzyme A biosynthesis; CoA from (R)-pantothenate: step 5/5.</text>
</comment>
<keyword evidence="2 3" id="KW-0067">ATP-binding</keyword>
<keyword evidence="3" id="KW-0173">Coenzyme A biosynthesis</keyword>
<evidence type="ECO:0000256" key="2">
    <source>
        <dbReference type="ARBA" id="ARBA00022840"/>
    </source>
</evidence>
<comment type="function">
    <text evidence="3">Catalyzes the phosphorylation of the 3'-hydroxyl group of dephosphocoenzyme A to form coenzyme A.</text>
</comment>
<dbReference type="NCBIfam" id="TIGR00152">
    <property type="entry name" value="dephospho-CoA kinase"/>
    <property type="match status" value="1"/>
</dbReference>
<dbReference type="EMBL" id="CP024870">
    <property type="protein sequence ID" value="ATX70968.1"/>
    <property type="molecule type" value="Genomic_DNA"/>
</dbReference>
<dbReference type="InterPro" id="IPR001977">
    <property type="entry name" value="Depp_CoAkinase"/>
</dbReference>
<keyword evidence="3" id="KW-0808">Transferase</keyword>
<proteinExistence type="inferred from homology"/>
<dbReference type="EC" id="2.7.1.24" evidence="3 4"/>
<dbReference type="CDD" id="cd02022">
    <property type="entry name" value="DPCK"/>
    <property type="match status" value="1"/>
</dbReference>
<dbReference type="PROSITE" id="PS51219">
    <property type="entry name" value="DPCK"/>
    <property type="match status" value="1"/>
</dbReference>
<dbReference type="GO" id="GO:0015937">
    <property type="term" value="P:coenzyme A biosynthetic process"/>
    <property type="evidence" value="ECO:0007669"/>
    <property type="project" value="UniProtKB-UniRule"/>
</dbReference>
<keyword evidence="1 3" id="KW-0547">Nucleotide-binding</keyword>
<dbReference type="UniPathway" id="UPA00241">
    <property type="reaction ID" value="UER00356"/>
</dbReference>
<name>A0A2K8KH24_9MOLU</name>
<evidence type="ECO:0000313" key="5">
    <source>
        <dbReference type="EMBL" id="ATX70968.1"/>
    </source>
</evidence>
<dbReference type="Pfam" id="PF01121">
    <property type="entry name" value="CoaE"/>
    <property type="match status" value="1"/>
</dbReference>
<dbReference type="Proteomes" id="UP000231179">
    <property type="component" value="Chromosome"/>
</dbReference>
<dbReference type="HAMAP" id="MF_00376">
    <property type="entry name" value="Dephospho_CoA_kinase"/>
    <property type="match status" value="1"/>
</dbReference>
<keyword evidence="3 5" id="KW-0418">Kinase</keyword>
<accession>A0A2K8KH24</accession>
<dbReference type="RefSeq" id="WP_100254517.1">
    <property type="nucleotide sequence ID" value="NZ_CP024870.1"/>
</dbReference>
<comment type="catalytic activity">
    <reaction evidence="3">
        <text>3'-dephospho-CoA + ATP = ADP + CoA + H(+)</text>
        <dbReference type="Rhea" id="RHEA:18245"/>
        <dbReference type="ChEBI" id="CHEBI:15378"/>
        <dbReference type="ChEBI" id="CHEBI:30616"/>
        <dbReference type="ChEBI" id="CHEBI:57287"/>
        <dbReference type="ChEBI" id="CHEBI:57328"/>
        <dbReference type="ChEBI" id="CHEBI:456216"/>
        <dbReference type="EC" id="2.7.1.24"/>
    </reaction>
</comment>
<feature type="binding site" evidence="3">
    <location>
        <begin position="11"/>
        <end position="16"/>
    </location>
    <ligand>
        <name>ATP</name>
        <dbReference type="ChEBI" id="CHEBI:30616"/>
    </ligand>
</feature>
<dbReference type="AlphaFoldDB" id="A0A2K8KH24"/>
<keyword evidence="3" id="KW-0963">Cytoplasm</keyword>
<comment type="similarity">
    <text evidence="3">Belongs to the CoaE family.</text>
</comment>